<feature type="region of interest" description="Disordered" evidence="2">
    <location>
        <begin position="154"/>
        <end position="173"/>
    </location>
</feature>
<dbReference type="SMART" id="SM00324">
    <property type="entry name" value="RhoGAP"/>
    <property type="match status" value="1"/>
</dbReference>
<evidence type="ECO:0000313" key="4">
    <source>
        <dbReference type="EMBL" id="KAJ3112246.1"/>
    </source>
</evidence>
<dbReference type="InterPro" id="IPR051025">
    <property type="entry name" value="RhoGAP"/>
</dbReference>
<keyword evidence="5" id="KW-1185">Reference proteome</keyword>
<dbReference type="Pfam" id="PF00620">
    <property type="entry name" value="RhoGAP"/>
    <property type="match status" value="2"/>
</dbReference>
<evidence type="ECO:0000259" key="3">
    <source>
        <dbReference type="PROSITE" id="PS50238"/>
    </source>
</evidence>
<dbReference type="InterPro" id="IPR000198">
    <property type="entry name" value="RhoGAP_dom"/>
</dbReference>
<feature type="compositionally biased region" description="Polar residues" evidence="2">
    <location>
        <begin position="24"/>
        <end position="38"/>
    </location>
</feature>
<feature type="compositionally biased region" description="Low complexity" evidence="2">
    <location>
        <begin position="14"/>
        <end position="23"/>
    </location>
</feature>
<comment type="caution">
    <text evidence="4">The sequence shown here is derived from an EMBL/GenBank/DDBJ whole genome shotgun (WGS) entry which is preliminary data.</text>
</comment>
<dbReference type="GO" id="GO:0007165">
    <property type="term" value="P:signal transduction"/>
    <property type="evidence" value="ECO:0007669"/>
    <property type="project" value="InterPro"/>
</dbReference>
<dbReference type="Proteomes" id="UP001211907">
    <property type="component" value="Unassembled WGS sequence"/>
</dbReference>
<dbReference type="EMBL" id="JADGJH010001561">
    <property type="protein sequence ID" value="KAJ3112246.1"/>
    <property type="molecule type" value="Genomic_DNA"/>
</dbReference>
<accession>A0AAD5SVF4</accession>
<feature type="region of interest" description="Disordered" evidence="2">
    <location>
        <begin position="1"/>
        <end position="126"/>
    </location>
</feature>
<reference evidence="4" key="1">
    <citation type="submission" date="2020-05" db="EMBL/GenBank/DDBJ databases">
        <title>Phylogenomic resolution of chytrid fungi.</title>
        <authorList>
            <person name="Stajich J.E."/>
            <person name="Amses K."/>
            <person name="Simmons R."/>
            <person name="Seto K."/>
            <person name="Myers J."/>
            <person name="Bonds A."/>
            <person name="Quandt C.A."/>
            <person name="Barry K."/>
            <person name="Liu P."/>
            <person name="Grigoriev I."/>
            <person name="Longcore J.E."/>
            <person name="James T.Y."/>
        </authorList>
    </citation>
    <scope>NUCLEOTIDE SEQUENCE</scope>
    <source>
        <strain evidence="4">JEL0513</strain>
    </source>
</reference>
<organism evidence="4 5">
    <name type="scientific">Physocladia obscura</name>
    <dbReference type="NCBI Taxonomy" id="109957"/>
    <lineage>
        <taxon>Eukaryota</taxon>
        <taxon>Fungi</taxon>
        <taxon>Fungi incertae sedis</taxon>
        <taxon>Chytridiomycota</taxon>
        <taxon>Chytridiomycota incertae sedis</taxon>
        <taxon>Chytridiomycetes</taxon>
        <taxon>Chytridiales</taxon>
        <taxon>Chytriomycetaceae</taxon>
        <taxon>Physocladia</taxon>
    </lineage>
</organism>
<feature type="compositionally biased region" description="Basic and acidic residues" evidence="2">
    <location>
        <begin position="107"/>
        <end position="125"/>
    </location>
</feature>
<dbReference type="GO" id="GO:0005096">
    <property type="term" value="F:GTPase activator activity"/>
    <property type="evidence" value="ECO:0007669"/>
    <property type="project" value="UniProtKB-KW"/>
</dbReference>
<evidence type="ECO:0000256" key="1">
    <source>
        <dbReference type="ARBA" id="ARBA00022468"/>
    </source>
</evidence>
<sequence>MSVTPKLEPLKLDSQGSLGSSSSFTASPRESRGSSFGSSKEKSHRRMSSDSAVFPKTHQRKSSTLSTDYEADDGPKRSLSRRLKEMLTGGHRETKPAAAAIEAEILPEPRRRSEVKAPSEKDRLKRFSLGQEIQQGGQSGNPSRSPSIANIFRSNSKHFIPDNNNEELQSRSRRGSMNFSIYFTKAQSEDQPAVPPIPADFSPTTPIMEGAVFGTTIEDSAKKSGKNGIPNIVIQCVEYLEMKNLLVTEGLYRVPGSVKRVKFWCSEFESAQSATPSLARSLKNDILGILNAGKNIEPKTTPNRSGYQDSIDFASTNYSIIASQGSRSYFEVNEKKGSLWGGPILPSSEGFTVKLANETAATITSLLKKYLSSVKGGFIPNRFWDELDRIATEAPEELPSNENIEAIKKHLESNFPSRSHLHTFVYFIMHLHQVQTFSSINCMTPRNLVICTFITAKNGAEYLIQHADVIFRNVELLDPELCFQLSSILAESIVPNAEISTIDSSFTNDSDGSEHPSGALSPKIVKERDISTEKISLAVFYSE</sequence>
<protein>
    <recommendedName>
        <fullName evidence="3">Rho-GAP domain-containing protein</fullName>
    </recommendedName>
</protein>
<dbReference type="AlphaFoldDB" id="A0AAD5SVF4"/>
<dbReference type="PROSITE" id="PS50238">
    <property type="entry name" value="RHOGAP"/>
    <property type="match status" value="1"/>
</dbReference>
<dbReference type="PANTHER" id="PTHR15228:SF25">
    <property type="entry name" value="F-BAR DOMAIN-CONTAINING PROTEIN"/>
    <property type="match status" value="1"/>
</dbReference>
<evidence type="ECO:0000313" key="5">
    <source>
        <dbReference type="Proteomes" id="UP001211907"/>
    </source>
</evidence>
<keyword evidence="1" id="KW-0343">GTPase activation</keyword>
<evidence type="ECO:0000256" key="2">
    <source>
        <dbReference type="SAM" id="MobiDB-lite"/>
    </source>
</evidence>
<dbReference type="InterPro" id="IPR008936">
    <property type="entry name" value="Rho_GTPase_activation_prot"/>
</dbReference>
<proteinExistence type="predicted"/>
<feature type="compositionally biased region" description="Basic and acidic residues" evidence="2">
    <location>
        <begin position="82"/>
        <end position="95"/>
    </location>
</feature>
<feature type="domain" description="Rho-GAP" evidence="3">
    <location>
        <begin position="215"/>
        <end position="501"/>
    </location>
</feature>
<dbReference type="SUPFAM" id="SSF48350">
    <property type="entry name" value="GTPase activation domain, GAP"/>
    <property type="match status" value="1"/>
</dbReference>
<name>A0AAD5SVF4_9FUNG</name>
<gene>
    <name evidence="4" type="ORF">HK100_002412</name>
</gene>
<dbReference type="PANTHER" id="PTHR15228">
    <property type="entry name" value="SPERMATHECAL PHYSIOLOGY VARIANT"/>
    <property type="match status" value="1"/>
</dbReference>
<dbReference type="Gene3D" id="1.10.555.10">
    <property type="entry name" value="Rho GTPase activation protein"/>
    <property type="match status" value="1"/>
</dbReference>
<dbReference type="CDD" id="cd00159">
    <property type="entry name" value="RhoGAP"/>
    <property type="match status" value="1"/>
</dbReference>